<reference evidence="7" key="2">
    <citation type="submission" date="2025-08" db="UniProtKB">
        <authorList>
            <consortium name="Ensembl"/>
        </authorList>
    </citation>
    <scope>IDENTIFICATION</scope>
</reference>
<keyword evidence="3 4" id="KW-0472">Membrane</keyword>
<dbReference type="SUPFAM" id="SSF48726">
    <property type="entry name" value="Immunoglobulin"/>
    <property type="match status" value="1"/>
</dbReference>
<dbReference type="InterPro" id="IPR007110">
    <property type="entry name" value="Ig-like_dom"/>
</dbReference>
<dbReference type="CDD" id="cd05716">
    <property type="entry name" value="IgV_pIgR_like"/>
    <property type="match status" value="1"/>
</dbReference>
<reference evidence="8" key="1">
    <citation type="journal article" date="2017" name="PLoS ONE">
        <title>The Agassiz's desert tortoise genome provides a resource for the conservation of a threatened species.</title>
        <authorList>
            <person name="Tollis M."/>
            <person name="DeNardo D.F."/>
            <person name="Cornelius J.A."/>
            <person name="Dolby G.A."/>
            <person name="Edwards T."/>
            <person name="Henen B.T."/>
            <person name="Karl A.E."/>
            <person name="Murphy R.W."/>
            <person name="Kusumi K."/>
        </authorList>
    </citation>
    <scope>NUCLEOTIDE SEQUENCE [LARGE SCALE GENOMIC DNA]</scope>
</reference>
<dbReference type="Ensembl" id="ENSGAGT00000019902.1">
    <property type="protein sequence ID" value="ENSGAGP00000017451.1"/>
    <property type="gene ID" value="ENSGAGG00000012967.1"/>
</dbReference>
<feature type="chain" id="PRO_5018977920" description="Ig-like domain-containing protein" evidence="5">
    <location>
        <begin position="22"/>
        <end position="272"/>
    </location>
</feature>
<keyword evidence="5" id="KW-0732">Signal</keyword>
<dbReference type="PANTHER" id="PTHR11860:SF87">
    <property type="entry name" value="CMRF35-LIKE MOLECULE 8"/>
    <property type="match status" value="1"/>
</dbReference>
<keyword evidence="8" id="KW-1185">Reference proteome</keyword>
<evidence type="ECO:0000256" key="4">
    <source>
        <dbReference type="SAM" id="Phobius"/>
    </source>
</evidence>
<dbReference type="GO" id="GO:0005886">
    <property type="term" value="C:plasma membrane"/>
    <property type="evidence" value="ECO:0007669"/>
    <property type="project" value="TreeGrafter"/>
</dbReference>
<dbReference type="PROSITE" id="PS50835">
    <property type="entry name" value="IG_LIKE"/>
    <property type="match status" value="1"/>
</dbReference>
<accession>A0A452HQX4</accession>
<keyword evidence="4" id="KW-1133">Transmembrane helix</keyword>
<proteinExistence type="predicted"/>
<dbReference type="Proteomes" id="UP000291020">
    <property type="component" value="Unassembled WGS sequence"/>
</dbReference>
<dbReference type="Gene3D" id="2.60.40.10">
    <property type="entry name" value="Immunoglobulins"/>
    <property type="match status" value="1"/>
</dbReference>
<feature type="domain" description="Ig-like" evidence="6">
    <location>
        <begin position="5"/>
        <end position="128"/>
    </location>
</feature>
<keyword evidence="2 4" id="KW-0812">Transmembrane</keyword>
<dbReference type="SMART" id="SM00409">
    <property type="entry name" value="IG"/>
    <property type="match status" value="1"/>
</dbReference>
<dbReference type="AlphaFoldDB" id="A0A452HQX4"/>
<evidence type="ECO:0000256" key="5">
    <source>
        <dbReference type="SAM" id="SignalP"/>
    </source>
</evidence>
<comment type="subcellular location">
    <subcellularLocation>
        <location evidence="1">Membrane</location>
    </subcellularLocation>
</comment>
<dbReference type="Pfam" id="PF07686">
    <property type="entry name" value="V-set"/>
    <property type="match status" value="1"/>
</dbReference>
<organism evidence="7 8">
    <name type="scientific">Gopherus agassizii</name>
    <name type="common">Agassiz's desert tortoise</name>
    <dbReference type="NCBI Taxonomy" id="38772"/>
    <lineage>
        <taxon>Eukaryota</taxon>
        <taxon>Metazoa</taxon>
        <taxon>Chordata</taxon>
        <taxon>Craniata</taxon>
        <taxon>Vertebrata</taxon>
        <taxon>Euteleostomi</taxon>
        <taxon>Archelosauria</taxon>
        <taxon>Testudinata</taxon>
        <taxon>Testudines</taxon>
        <taxon>Cryptodira</taxon>
        <taxon>Durocryptodira</taxon>
        <taxon>Testudinoidea</taxon>
        <taxon>Testudinidae</taxon>
        <taxon>Gopherus</taxon>
    </lineage>
</organism>
<feature type="transmembrane region" description="Helical" evidence="4">
    <location>
        <begin position="168"/>
        <end position="191"/>
    </location>
</feature>
<evidence type="ECO:0000259" key="6">
    <source>
        <dbReference type="PROSITE" id="PS50835"/>
    </source>
</evidence>
<evidence type="ECO:0000256" key="1">
    <source>
        <dbReference type="ARBA" id="ARBA00004370"/>
    </source>
</evidence>
<dbReference type="GO" id="GO:0004888">
    <property type="term" value="F:transmembrane signaling receptor activity"/>
    <property type="evidence" value="ECO:0007669"/>
    <property type="project" value="TreeGrafter"/>
</dbReference>
<dbReference type="InterPro" id="IPR013106">
    <property type="entry name" value="Ig_V-set"/>
</dbReference>
<dbReference type="InterPro" id="IPR003599">
    <property type="entry name" value="Ig_sub"/>
</dbReference>
<evidence type="ECO:0000256" key="3">
    <source>
        <dbReference type="ARBA" id="ARBA00023136"/>
    </source>
</evidence>
<dbReference type="InterPro" id="IPR013783">
    <property type="entry name" value="Ig-like_fold"/>
</dbReference>
<reference evidence="7" key="3">
    <citation type="submission" date="2025-09" db="UniProtKB">
        <authorList>
            <consortium name="Ensembl"/>
        </authorList>
    </citation>
    <scope>IDENTIFICATION</scope>
</reference>
<evidence type="ECO:0000313" key="7">
    <source>
        <dbReference type="Ensembl" id="ENSGAGP00000017451.1"/>
    </source>
</evidence>
<evidence type="ECO:0000313" key="8">
    <source>
        <dbReference type="Proteomes" id="UP000291020"/>
    </source>
</evidence>
<sequence>VWALPLIYVLVCSLQTGSNVSESPELVLGKLRGSVTIQCQPENCHYDPQRNYEMKYWCSWKEAGCSLVSDTSGFVQDAFEGRIRIISDDQENGTFIVVMSHLEEKDAGWYWCGAKNGDPEQTSSMKLHVQKGIPCVPLSSIMHTIPVTKSHLILVLYLSSSSASKLQLLPIVIPVIIVMLLLVCIIILTFIKVKLHKKKGKSKQQPSADGFCVVFSHVPWFSVFNTSKSLKTALCRNRHFVFSSMQPVTADAYTMNSPKETSLLFFLLFNLK</sequence>
<dbReference type="InterPro" id="IPR036179">
    <property type="entry name" value="Ig-like_dom_sf"/>
</dbReference>
<evidence type="ECO:0000256" key="2">
    <source>
        <dbReference type="ARBA" id="ARBA00022692"/>
    </source>
</evidence>
<name>A0A452HQX4_9SAUR</name>
<protein>
    <recommendedName>
        <fullName evidence="6">Ig-like domain-containing protein</fullName>
    </recommendedName>
</protein>
<feature type="signal peptide" evidence="5">
    <location>
        <begin position="1"/>
        <end position="21"/>
    </location>
</feature>
<dbReference type="PANTHER" id="PTHR11860">
    <property type="entry name" value="POLYMERIC-IMMUNOGLOBULIN RECEPTOR"/>
    <property type="match status" value="1"/>
</dbReference>
<dbReference type="InterPro" id="IPR050671">
    <property type="entry name" value="CD300_family_receptors"/>
</dbReference>
<dbReference type="STRING" id="38772.ENSGAGP00000017451"/>